<organism evidence="2 3">
    <name type="scientific">Pseudomonas extremaustralis</name>
    <dbReference type="NCBI Taxonomy" id="359110"/>
    <lineage>
        <taxon>Bacteria</taxon>
        <taxon>Pseudomonadati</taxon>
        <taxon>Pseudomonadota</taxon>
        <taxon>Gammaproteobacteria</taxon>
        <taxon>Pseudomonadales</taxon>
        <taxon>Pseudomonadaceae</taxon>
        <taxon>Pseudomonas</taxon>
    </lineage>
</organism>
<dbReference type="Proteomes" id="UP000323425">
    <property type="component" value="Unassembled WGS sequence"/>
</dbReference>
<protein>
    <recommendedName>
        <fullName evidence="1">DUF1254 domain-containing protein</fullName>
    </recommendedName>
</protein>
<dbReference type="AlphaFoldDB" id="A0A5M9IMK0"/>
<name>A0A5M9IMK0_9PSED</name>
<sequence>MSLSFTSCLLAMALLAFYMGKMVASGSLGRLFHGREAVSIEAQNVVRRNRDALYSSTVFDLDTGPVTITLPETVHVDGGDQ</sequence>
<accession>A0A5M9IMK0</accession>
<evidence type="ECO:0000313" key="3">
    <source>
        <dbReference type="Proteomes" id="UP000323425"/>
    </source>
</evidence>
<evidence type="ECO:0000259" key="1">
    <source>
        <dbReference type="Pfam" id="PF06863"/>
    </source>
</evidence>
<dbReference type="SUPFAM" id="SSF160935">
    <property type="entry name" value="VPA0735-like"/>
    <property type="match status" value="1"/>
</dbReference>
<dbReference type="Pfam" id="PF06863">
    <property type="entry name" value="DUF1254"/>
    <property type="match status" value="1"/>
</dbReference>
<evidence type="ECO:0000313" key="2">
    <source>
        <dbReference type="EMBL" id="KAA8557263.1"/>
    </source>
</evidence>
<dbReference type="RefSeq" id="WP_411736783.1">
    <property type="nucleotide sequence ID" value="NZ_VTFH01000004.1"/>
</dbReference>
<dbReference type="InterPro" id="IPR037050">
    <property type="entry name" value="DUF1254_sf"/>
</dbReference>
<dbReference type="Gene3D" id="2.60.40.1610">
    <property type="entry name" value="Domain of unknown function DUF1254"/>
    <property type="match status" value="1"/>
</dbReference>
<dbReference type="InterPro" id="IPR010679">
    <property type="entry name" value="DUF1254"/>
</dbReference>
<dbReference type="EMBL" id="VTFH01000004">
    <property type="protein sequence ID" value="KAA8557263.1"/>
    <property type="molecule type" value="Genomic_DNA"/>
</dbReference>
<feature type="domain" description="DUF1254" evidence="1">
    <location>
        <begin position="30"/>
        <end position="73"/>
    </location>
</feature>
<gene>
    <name evidence="2" type="ORF">FX985_06400</name>
</gene>
<proteinExistence type="predicted"/>
<comment type="caution">
    <text evidence="2">The sequence shown here is derived from an EMBL/GenBank/DDBJ whole genome shotgun (WGS) entry which is preliminary data.</text>
</comment>
<reference evidence="2 3" key="1">
    <citation type="journal article" date="2018" name="Plant Biotechnol. Rep.">
        <title>Diversity and antifungal activity of endophytic bacteria associated with Panax ginseng seedlings.</title>
        <authorList>
            <person name="Park J.M."/>
            <person name="Hong C.E."/>
            <person name="Jo S.H."/>
        </authorList>
    </citation>
    <scope>NUCLEOTIDE SEQUENCE [LARGE SCALE GENOMIC DNA]</scope>
    <source>
        <strain evidence="2 3">PgKB38</strain>
    </source>
</reference>